<dbReference type="Pfam" id="PF13560">
    <property type="entry name" value="HTH_31"/>
    <property type="match status" value="1"/>
</dbReference>
<name>A0A561U2X0_9PSEU</name>
<reference evidence="2 3" key="1">
    <citation type="submission" date="2019-06" db="EMBL/GenBank/DDBJ databases">
        <title>Sequencing the genomes of 1000 actinobacteria strains.</title>
        <authorList>
            <person name="Klenk H.-P."/>
        </authorList>
    </citation>
    <scope>NUCLEOTIDE SEQUENCE [LARGE SCALE GENOMIC DNA]</scope>
    <source>
        <strain evidence="2 3">DSM 46699</strain>
    </source>
</reference>
<evidence type="ECO:0000313" key="3">
    <source>
        <dbReference type="Proteomes" id="UP000316184"/>
    </source>
</evidence>
<protein>
    <submittedName>
        <fullName evidence="2">Helix-turn-helix protein</fullName>
    </submittedName>
</protein>
<dbReference type="InterPro" id="IPR043917">
    <property type="entry name" value="DUF5753"/>
</dbReference>
<dbReference type="Gene3D" id="1.10.260.40">
    <property type="entry name" value="lambda repressor-like DNA-binding domains"/>
    <property type="match status" value="1"/>
</dbReference>
<sequence>MITMRNTAPSVRARQLGAELRRSRSTTGLAADQVAKRLGFSPSKVSRIEFGRRGSKVEDIAAMLALYGVTGQSRAELLQLSREVASGALGWWQRREMSANQRTLIELESTATRIVNFELSLIPGLLQTGEYTRTVLREVALVPPEEIENRMVTRLTRHRVLLKPDAPRFLALIHERGLRQRVGGEDVMRRQYEYLCHVVRHSSTAIRVVPADAGLHPGFDGSFARISLPQAPPVVFTENRTSQLFIEAADEIQIYDEALRRILKIALDERESAELIASMAVEFE</sequence>
<proteinExistence type="predicted"/>
<accession>A0A561U2X0</accession>
<feature type="domain" description="HTH cro/C1-type" evidence="1">
    <location>
        <begin position="19"/>
        <end position="74"/>
    </location>
</feature>
<dbReference type="CDD" id="cd00093">
    <property type="entry name" value="HTH_XRE"/>
    <property type="match status" value="1"/>
</dbReference>
<dbReference type="SMART" id="SM00530">
    <property type="entry name" value="HTH_XRE"/>
    <property type="match status" value="1"/>
</dbReference>
<evidence type="ECO:0000259" key="1">
    <source>
        <dbReference type="SMART" id="SM00530"/>
    </source>
</evidence>
<comment type="caution">
    <text evidence="2">The sequence shown here is derived from an EMBL/GenBank/DDBJ whole genome shotgun (WGS) entry which is preliminary data.</text>
</comment>
<dbReference type="InterPro" id="IPR010982">
    <property type="entry name" value="Lambda_DNA-bd_dom_sf"/>
</dbReference>
<organism evidence="2 3">
    <name type="scientific">Saccharopolyspora dendranthemae</name>
    <dbReference type="NCBI Taxonomy" id="1181886"/>
    <lineage>
        <taxon>Bacteria</taxon>
        <taxon>Bacillati</taxon>
        <taxon>Actinomycetota</taxon>
        <taxon>Actinomycetes</taxon>
        <taxon>Pseudonocardiales</taxon>
        <taxon>Pseudonocardiaceae</taxon>
        <taxon>Saccharopolyspora</taxon>
    </lineage>
</organism>
<dbReference type="InterPro" id="IPR001387">
    <property type="entry name" value="Cro/C1-type_HTH"/>
</dbReference>
<dbReference type="GO" id="GO:0003677">
    <property type="term" value="F:DNA binding"/>
    <property type="evidence" value="ECO:0007669"/>
    <property type="project" value="InterPro"/>
</dbReference>
<gene>
    <name evidence="2" type="ORF">FHU35_15568</name>
</gene>
<evidence type="ECO:0000313" key="2">
    <source>
        <dbReference type="EMBL" id="TWF93711.1"/>
    </source>
</evidence>
<dbReference type="Proteomes" id="UP000316184">
    <property type="component" value="Unassembled WGS sequence"/>
</dbReference>
<dbReference type="EMBL" id="VIWX01000005">
    <property type="protein sequence ID" value="TWF93711.1"/>
    <property type="molecule type" value="Genomic_DNA"/>
</dbReference>
<keyword evidence="3" id="KW-1185">Reference proteome</keyword>
<dbReference type="SUPFAM" id="SSF47413">
    <property type="entry name" value="lambda repressor-like DNA-binding domains"/>
    <property type="match status" value="1"/>
</dbReference>
<dbReference type="AlphaFoldDB" id="A0A561U2X0"/>
<dbReference type="Pfam" id="PF19054">
    <property type="entry name" value="DUF5753"/>
    <property type="match status" value="1"/>
</dbReference>